<feature type="region of interest" description="Disordered" evidence="1">
    <location>
        <begin position="80"/>
        <end position="137"/>
    </location>
</feature>
<dbReference type="Proteomes" id="UP000515733">
    <property type="component" value="Chromosome"/>
</dbReference>
<dbReference type="Pfam" id="PF13670">
    <property type="entry name" value="PepSY_2"/>
    <property type="match status" value="1"/>
</dbReference>
<feature type="chain" id="PRO_5043904832" description="PepSY domain-containing protein" evidence="2">
    <location>
        <begin position="22"/>
        <end position="137"/>
    </location>
</feature>
<feature type="compositionally biased region" description="Basic and acidic residues" evidence="1">
    <location>
        <begin position="86"/>
        <end position="99"/>
    </location>
</feature>
<dbReference type="RefSeq" id="WP_145768947.1">
    <property type="nucleotide sequence ID" value="NZ_LR778301.1"/>
</dbReference>
<dbReference type="AlphaFoldDB" id="A0A6S6Y8T8"/>
<feature type="signal peptide" evidence="2">
    <location>
        <begin position="1"/>
        <end position="21"/>
    </location>
</feature>
<keyword evidence="5" id="KW-1185">Reference proteome</keyword>
<evidence type="ECO:0000256" key="2">
    <source>
        <dbReference type="SAM" id="SignalP"/>
    </source>
</evidence>
<dbReference type="InterPro" id="IPR025711">
    <property type="entry name" value="PepSY"/>
</dbReference>
<feature type="compositionally biased region" description="Basic and acidic residues" evidence="1">
    <location>
        <begin position="116"/>
        <end position="125"/>
    </location>
</feature>
<reference evidence="4 5" key="1">
    <citation type="submission" date="2020-03" db="EMBL/GenBank/DDBJ databases">
        <authorList>
            <consortium name="Genoscope - CEA"/>
            <person name="William W."/>
        </authorList>
    </citation>
    <scope>NUCLEOTIDE SEQUENCE [LARGE SCALE GENOMIC DNA]</scope>
    <source>
        <strain evidence="5">DSM 16959</strain>
    </source>
</reference>
<gene>
    <name evidence="4" type="ORF">DENOEST_1755</name>
</gene>
<dbReference type="OrthoDB" id="8797209at2"/>
<name>A0A6S6Y8T8_9PROT</name>
<proteinExistence type="predicted"/>
<accession>A0A6S6Y8T8</accession>
<feature type="domain" description="PepSY" evidence="3">
    <location>
        <begin position="9"/>
        <end position="88"/>
    </location>
</feature>
<evidence type="ECO:0000259" key="3">
    <source>
        <dbReference type="Pfam" id="PF13670"/>
    </source>
</evidence>
<evidence type="ECO:0000256" key="1">
    <source>
        <dbReference type="SAM" id="MobiDB-lite"/>
    </source>
</evidence>
<sequence>MQPLTITALLATVFFSMSSHAQDVRSVNTDKARWLSIPEVHARLESAGYRNIEKIERESGSYEAKATDQTGRRIKLYVHPQTGEVIDQRQRDVKRDQYNTHDGGYAKNNQRNSVDCNERRCRDDLPQPGNPQPAAGK</sequence>
<protein>
    <recommendedName>
        <fullName evidence="3">PepSY domain-containing protein</fullName>
    </recommendedName>
</protein>
<evidence type="ECO:0000313" key="4">
    <source>
        <dbReference type="EMBL" id="CAB1368920.1"/>
    </source>
</evidence>
<keyword evidence="2" id="KW-0732">Signal</keyword>
<dbReference type="EMBL" id="LR778301">
    <property type="protein sequence ID" value="CAB1368920.1"/>
    <property type="molecule type" value="Genomic_DNA"/>
</dbReference>
<dbReference type="KEGG" id="doe:DENOEST_1755"/>
<organism evidence="4 5">
    <name type="scientific">Denitratisoma oestradiolicum</name>
    <dbReference type="NCBI Taxonomy" id="311182"/>
    <lineage>
        <taxon>Bacteria</taxon>
        <taxon>Pseudomonadati</taxon>
        <taxon>Pseudomonadota</taxon>
        <taxon>Betaproteobacteria</taxon>
        <taxon>Nitrosomonadales</taxon>
        <taxon>Sterolibacteriaceae</taxon>
        <taxon>Denitratisoma</taxon>
    </lineage>
</organism>
<evidence type="ECO:0000313" key="5">
    <source>
        <dbReference type="Proteomes" id="UP000515733"/>
    </source>
</evidence>